<feature type="compositionally biased region" description="Pro residues" evidence="6">
    <location>
        <begin position="411"/>
        <end position="437"/>
    </location>
</feature>
<dbReference type="AlphaFoldDB" id="A0A1H0ZX94"/>
<evidence type="ECO:0000313" key="11">
    <source>
        <dbReference type="Proteomes" id="UP000182690"/>
    </source>
</evidence>
<evidence type="ECO:0000256" key="6">
    <source>
        <dbReference type="SAM" id="MobiDB-lite"/>
    </source>
</evidence>
<reference evidence="10 11" key="1">
    <citation type="submission" date="2016-10" db="EMBL/GenBank/DDBJ databases">
        <authorList>
            <person name="de Groot N.N."/>
        </authorList>
    </citation>
    <scope>NUCLEOTIDE SEQUENCE [LARGE SCALE GENOMIC DNA]</scope>
    <source>
        <strain evidence="10 11">DSM 22788</strain>
    </source>
</reference>
<keyword evidence="7" id="KW-0472">Membrane</keyword>
<feature type="region of interest" description="Disordered" evidence="6">
    <location>
        <begin position="341"/>
        <end position="364"/>
    </location>
</feature>
<name>A0A1H0ZX94_9MICO</name>
<evidence type="ECO:0000313" key="10">
    <source>
        <dbReference type="EMBL" id="SDQ32057.1"/>
    </source>
</evidence>
<feature type="compositionally biased region" description="Low complexity" evidence="6">
    <location>
        <begin position="438"/>
        <end position="455"/>
    </location>
</feature>
<organism evidence="10 11">
    <name type="scientific">Leucobacter chromiiresistens</name>
    <dbReference type="NCBI Taxonomy" id="1079994"/>
    <lineage>
        <taxon>Bacteria</taxon>
        <taxon>Bacillati</taxon>
        <taxon>Actinomycetota</taxon>
        <taxon>Actinomycetes</taxon>
        <taxon>Micrococcales</taxon>
        <taxon>Microbacteriaceae</taxon>
        <taxon>Leucobacter</taxon>
    </lineage>
</organism>
<keyword evidence="4 8" id="KW-0732">Signal</keyword>
<feature type="signal peptide" evidence="8">
    <location>
        <begin position="1"/>
        <end position="29"/>
    </location>
</feature>
<sequence length="484" mass="49378">MQWRTLVTGVAAAIVAATGIAFTGSAAQAAPDPELFPTVIEVPSVPATWTAPGTASSAGSSNITLPVGALPEGTAKVLNGEVVNGSGTDLCVFASSRSPLLTSSPTTIGANATILESAGLPEVVDTLLPAPAYPSIRRVDQVVTTSTTTADGWVCDFGTLVAPGESFDYSVTIGVPLGGTPITNENYLIRLVLEAAAPVEGEWDDSRFYTGALLNTPEEPLVINASSPTTDWGFTEGLGAGIAYPGRALGAYGQIVNDTDQPVTLTYAGFASEGSLTRFLLSDVDDWAEPVTLQPGASTDTFFMKLGSPDSVGNESQQTTASIRFGWNAAAVAVEHTVTFDPNAGEGTMDPQTAAEPTGLTPNAFTREGYEFVGWNTEADGTGTAFADGATFAFDRSLTLYAQWEAVAEPGPGPTPDPTPDPTPSPTPPPSAGPTQPPAAGQTQHPGLASTGSGAPFGFAGAASLALLLAGGALLALRRRRGTA</sequence>
<evidence type="ECO:0000256" key="8">
    <source>
        <dbReference type="SAM" id="SignalP"/>
    </source>
</evidence>
<dbReference type="GO" id="GO:0030313">
    <property type="term" value="C:cell envelope"/>
    <property type="evidence" value="ECO:0007669"/>
    <property type="project" value="UniProtKB-SubCell"/>
</dbReference>
<evidence type="ECO:0000256" key="3">
    <source>
        <dbReference type="ARBA" id="ARBA00022525"/>
    </source>
</evidence>
<dbReference type="PROSITE" id="PS50847">
    <property type="entry name" value="GRAM_POS_ANCHORING"/>
    <property type="match status" value="1"/>
</dbReference>
<gene>
    <name evidence="10" type="ORF">SAMN04488565_2146</name>
</gene>
<dbReference type="InterPro" id="IPR019931">
    <property type="entry name" value="LPXTG_anchor"/>
</dbReference>
<evidence type="ECO:0000256" key="4">
    <source>
        <dbReference type="ARBA" id="ARBA00022729"/>
    </source>
</evidence>
<keyword evidence="2" id="KW-0134">Cell wall</keyword>
<keyword evidence="3" id="KW-0964">Secreted</keyword>
<dbReference type="Proteomes" id="UP000182690">
    <property type="component" value="Unassembled WGS sequence"/>
</dbReference>
<proteinExistence type="predicted"/>
<feature type="transmembrane region" description="Helical" evidence="7">
    <location>
        <begin position="457"/>
        <end position="477"/>
    </location>
</feature>
<dbReference type="RefSeq" id="WP_010157124.1">
    <property type="nucleotide sequence ID" value="NZ_FNKB01000001.1"/>
</dbReference>
<dbReference type="Gene3D" id="2.60.40.4270">
    <property type="entry name" value="Listeria-Bacteroides repeat domain"/>
    <property type="match status" value="1"/>
</dbReference>
<comment type="subcellular location">
    <subcellularLocation>
        <location evidence="1">Cell envelope</location>
    </subcellularLocation>
</comment>
<keyword evidence="5" id="KW-0572">Peptidoglycan-anchor</keyword>
<dbReference type="NCBIfam" id="TIGR02543">
    <property type="entry name" value="List_Bact_rpt"/>
    <property type="match status" value="1"/>
</dbReference>
<evidence type="ECO:0000256" key="7">
    <source>
        <dbReference type="SAM" id="Phobius"/>
    </source>
</evidence>
<dbReference type="eggNOG" id="COG5279">
    <property type="taxonomic scope" value="Bacteria"/>
</dbReference>
<dbReference type="InterPro" id="IPR013378">
    <property type="entry name" value="InlB-like_B-rpt"/>
</dbReference>
<evidence type="ECO:0000256" key="5">
    <source>
        <dbReference type="ARBA" id="ARBA00023088"/>
    </source>
</evidence>
<dbReference type="EMBL" id="FNKB01000001">
    <property type="protein sequence ID" value="SDQ32057.1"/>
    <property type="molecule type" value="Genomic_DNA"/>
</dbReference>
<feature type="region of interest" description="Disordered" evidence="6">
    <location>
        <begin position="407"/>
        <end position="455"/>
    </location>
</feature>
<accession>A0A1H0ZX94</accession>
<keyword evidence="7" id="KW-1133">Transmembrane helix</keyword>
<evidence type="ECO:0000256" key="2">
    <source>
        <dbReference type="ARBA" id="ARBA00022512"/>
    </source>
</evidence>
<feature type="chain" id="PRO_5010241716" evidence="8">
    <location>
        <begin position="30"/>
        <end position="484"/>
    </location>
</feature>
<dbReference type="STRING" id="1079994.SAMN04488565_2146"/>
<feature type="domain" description="Gram-positive cocci surface proteins LPxTG" evidence="9">
    <location>
        <begin position="448"/>
        <end position="484"/>
    </location>
</feature>
<evidence type="ECO:0000256" key="1">
    <source>
        <dbReference type="ARBA" id="ARBA00004196"/>
    </source>
</evidence>
<dbReference type="Pfam" id="PF09479">
    <property type="entry name" value="Flg_new"/>
    <property type="match status" value="1"/>
</dbReference>
<dbReference type="InterPro" id="IPR042229">
    <property type="entry name" value="Listeria/Bacterioides_rpt_sf"/>
</dbReference>
<keyword evidence="7" id="KW-0812">Transmembrane</keyword>
<protein>
    <submittedName>
        <fullName evidence="10">Listeria/Bacterioides repeat-containing protein</fullName>
    </submittedName>
</protein>
<evidence type="ECO:0000259" key="9">
    <source>
        <dbReference type="PROSITE" id="PS50847"/>
    </source>
</evidence>